<evidence type="ECO:0000259" key="1">
    <source>
        <dbReference type="Pfam" id="PF10536"/>
    </source>
</evidence>
<dbReference type="InterPro" id="IPR044824">
    <property type="entry name" value="MAIN-like"/>
</dbReference>
<organism evidence="2 3">
    <name type="scientific">Tetracentron sinense</name>
    <name type="common">Spur-leaf</name>
    <dbReference type="NCBI Taxonomy" id="13715"/>
    <lineage>
        <taxon>Eukaryota</taxon>
        <taxon>Viridiplantae</taxon>
        <taxon>Streptophyta</taxon>
        <taxon>Embryophyta</taxon>
        <taxon>Tracheophyta</taxon>
        <taxon>Spermatophyta</taxon>
        <taxon>Magnoliopsida</taxon>
        <taxon>Trochodendrales</taxon>
        <taxon>Trochodendraceae</taxon>
        <taxon>Tetracentron</taxon>
    </lineage>
</organism>
<dbReference type="EMBL" id="JABCRI010000015">
    <property type="protein sequence ID" value="KAF8392822.1"/>
    <property type="molecule type" value="Genomic_DNA"/>
</dbReference>
<dbReference type="GO" id="GO:0010073">
    <property type="term" value="P:meristem maintenance"/>
    <property type="evidence" value="ECO:0007669"/>
    <property type="project" value="InterPro"/>
</dbReference>
<dbReference type="PANTHER" id="PTHR46033:SF8">
    <property type="entry name" value="PROTEIN MAINTENANCE OF MERISTEMS-LIKE"/>
    <property type="match status" value="1"/>
</dbReference>
<sequence length="238" mass="27187">MFLPQRWRNSRGRAHKLVRVPVALGLPLRGVGDSRAQIPWCLEVTYCGLEVLVEARPDILPKGVSFFERCTREDFACILEVIAIAVIDLNSPAFTSVLWVFLLFILGSCFLMTDRSCVKTSFLPLMDPIDRFDTFDWGGAIYASILAGLRRVSHRGGRSVRFFYHFHEMWAHEYLDPFCPSLKISDITSFPRSSRWSAPSSKVDSHLLEKAREELDCLTLRRISQYLALLTTVVLYPP</sequence>
<dbReference type="PANTHER" id="PTHR46033">
    <property type="entry name" value="PROTEIN MAIN-LIKE 2"/>
    <property type="match status" value="1"/>
</dbReference>
<accession>A0A835D9J7</accession>
<dbReference type="InterPro" id="IPR019557">
    <property type="entry name" value="AminoTfrase-like_pln_mobile"/>
</dbReference>
<dbReference type="Pfam" id="PF10536">
    <property type="entry name" value="PMD"/>
    <property type="match status" value="1"/>
</dbReference>
<reference evidence="2 3" key="1">
    <citation type="submission" date="2020-04" db="EMBL/GenBank/DDBJ databases">
        <title>Plant Genome Project.</title>
        <authorList>
            <person name="Zhang R.-G."/>
        </authorList>
    </citation>
    <scope>NUCLEOTIDE SEQUENCE [LARGE SCALE GENOMIC DNA]</scope>
    <source>
        <strain evidence="2">YNK0</strain>
        <tissue evidence="2">Leaf</tissue>
    </source>
</reference>
<name>A0A835D9J7_TETSI</name>
<proteinExistence type="predicted"/>
<dbReference type="Proteomes" id="UP000655225">
    <property type="component" value="Unassembled WGS sequence"/>
</dbReference>
<evidence type="ECO:0000313" key="2">
    <source>
        <dbReference type="EMBL" id="KAF8392822.1"/>
    </source>
</evidence>
<protein>
    <recommendedName>
        <fullName evidence="1">Aminotransferase-like plant mobile domain-containing protein</fullName>
    </recommendedName>
</protein>
<evidence type="ECO:0000313" key="3">
    <source>
        <dbReference type="Proteomes" id="UP000655225"/>
    </source>
</evidence>
<dbReference type="AlphaFoldDB" id="A0A835D9J7"/>
<feature type="domain" description="Aminotransferase-like plant mobile" evidence="1">
    <location>
        <begin position="101"/>
        <end position="219"/>
    </location>
</feature>
<comment type="caution">
    <text evidence="2">The sequence shown here is derived from an EMBL/GenBank/DDBJ whole genome shotgun (WGS) entry which is preliminary data.</text>
</comment>
<keyword evidence="3" id="KW-1185">Reference proteome</keyword>
<gene>
    <name evidence="2" type="ORF">HHK36_021059</name>
</gene>